<reference evidence="1 2" key="1">
    <citation type="submission" date="2020-04" db="EMBL/GenBank/DDBJ databases">
        <title>Knoellia sp. isolate from air conditioner.</title>
        <authorList>
            <person name="Chea S."/>
            <person name="Kim D.-U."/>
        </authorList>
    </citation>
    <scope>NUCLEOTIDE SEQUENCE [LARGE SCALE GENOMIC DNA]</scope>
    <source>
        <strain evidence="1 2">DB2414S</strain>
    </source>
</reference>
<evidence type="ECO:0000313" key="2">
    <source>
        <dbReference type="Proteomes" id="UP000588586"/>
    </source>
</evidence>
<comment type="caution">
    <text evidence="1">The sequence shown here is derived from an EMBL/GenBank/DDBJ whole genome shotgun (WGS) entry which is preliminary data.</text>
</comment>
<organism evidence="1 2">
    <name type="scientific">Knoellia koreensis</name>
    <dbReference type="NCBI Taxonomy" id="2730921"/>
    <lineage>
        <taxon>Bacteria</taxon>
        <taxon>Bacillati</taxon>
        <taxon>Actinomycetota</taxon>
        <taxon>Actinomycetes</taxon>
        <taxon>Micrococcales</taxon>
        <taxon>Intrasporangiaceae</taxon>
        <taxon>Knoellia</taxon>
    </lineage>
</organism>
<dbReference type="Proteomes" id="UP000588586">
    <property type="component" value="Unassembled WGS sequence"/>
</dbReference>
<keyword evidence="2" id="KW-1185">Reference proteome</keyword>
<dbReference type="AlphaFoldDB" id="A0A849HEZ6"/>
<accession>A0A849HEZ6</accession>
<dbReference type="RefSeq" id="WP_171243604.1">
    <property type="nucleotide sequence ID" value="NZ_JABEPQ010000002.1"/>
</dbReference>
<dbReference type="SUPFAM" id="SSF53795">
    <property type="entry name" value="PEP carboxykinase-like"/>
    <property type="match status" value="1"/>
</dbReference>
<protein>
    <submittedName>
        <fullName evidence="1">Uncharacterized protein</fullName>
    </submittedName>
</protein>
<name>A0A849HEZ6_9MICO</name>
<dbReference type="EMBL" id="JABEPQ010000002">
    <property type="protein sequence ID" value="NNM46505.1"/>
    <property type="molecule type" value="Genomic_DNA"/>
</dbReference>
<proteinExistence type="predicted"/>
<gene>
    <name evidence="1" type="ORF">HJG52_10865</name>
</gene>
<evidence type="ECO:0000313" key="1">
    <source>
        <dbReference type="EMBL" id="NNM46505.1"/>
    </source>
</evidence>
<sequence length="269" mass="28610">MRRGRYAVDAMGVRVVTEVTGDRADEVLDRLPDLWDLCPADALPEDPPTATVEVVHDTDEATGRAADAAGQVSRRHTDDLLQVLTQRITVAAIDALAGRLHLLHAACLADPATGAAHAFVAPGGTGKTTLVRTLGPGLGYVTDETVAVADDLAIRPYPKPLSIRRAPGSLLKDETPPRALGLTAPTGPVTLRALWLLDRRDDHEGPPTTELFDPLGAVVALTQQVSHLAALDRPLRRLAALVDAVGGLRRVTYRDATDLRPLLDEGVTP</sequence>